<protein>
    <submittedName>
        <fullName evidence="1">Putative secreted protein</fullName>
    </submittedName>
</protein>
<sequence length="130" mass="14152">MAASRMRGTLSEICLLGRLMATIDDCCHLWSPTPGALDETAVSTVPTNPISRCAHGSPLPWCGMTTVQHGRCDPHAFFQMRGVYTTRRATFGSVVCAGVNEWRQIILISKVFSATVNWHACSQAAMAVVR</sequence>
<evidence type="ECO:0000313" key="1">
    <source>
        <dbReference type="EMBL" id="MXU92223.1"/>
    </source>
</evidence>
<organism evidence="1">
    <name type="scientific">Ixodes ricinus</name>
    <name type="common">Common tick</name>
    <name type="synonym">Acarus ricinus</name>
    <dbReference type="NCBI Taxonomy" id="34613"/>
    <lineage>
        <taxon>Eukaryota</taxon>
        <taxon>Metazoa</taxon>
        <taxon>Ecdysozoa</taxon>
        <taxon>Arthropoda</taxon>
        <taxon>Chelicerata</taxon>
        <taxon>Arachnida</taxon>
        <taxon>Acari</taxon>
        <taxon>Parasitiformes</taxon>
        <taxon>Ixodida</taxon>
        <taxon>Ixodoidea</taxon>
        <taxon>Ixodidae</taxon>
        <taxon>Ixodinae</taxon>
        <taxon>Ixodes</taxon>
    </lineage>
</organism>
<accession>A0A6B0UR90</accession>
<name>A0A6B0UR90_IXORI</name>
<dbReference type="AlphaFoldDB" id="A0A6B0UR90"/>
<proteinExistence type="predicted"/>
<reference evidence="1" key="1">
    <citation type="submission" date="2019-12" db="EMBL/GenBank/DDBJ databases">
        <title>An insight into the sialome of adult female Ixodes ricinus ticks feeding for 6 days.</title>
        <authorList>
            <person name="Perner J."/>
            <person name="Ribeiro J.M.C."/>
        </authorList>
    </citation>
    <scope>NUCLEOTIDE SEQUENCE</scope>
    <source>
        <strain evidence="1">Semi-engorged</strain>
        <tissue evidence="1">Salivary glands</tissue>
    </source>
</reference>
<dbReference type="EMBL" id="GIFC01010140">
    <property type="protein sequence ID" value="MXU92223.1"/>
    <property type="molecule type" value="Transcribed_RNA"/>
</dbReference>